<dbReference type="EMBL" id="QBMP01000064">
    <property type="protein sequence ID" value="PZO56705.1"/>
    <property type="molecule type" value="Genomic_DNA"/>
</dbReference>
<accession>A0A2W4ZEV1</accession>
<name>A0A2W4ZEV1_9CYAN</name>
<keyword evidence="1" id="KW-0812">Transmembrane</keyword>
<keyword evidence="1" id="KW-0472">Membrane</keyword>
<proteinExistence type="predicted"/>
<keyword evidence="1" id="KW-1133">Transmembrane helix</keyword>
<sequence>MVSVQDSDGNGSDKSFRKAFSSVGLKATVNGIFVSVIWSLVLGGGAIAKNLPTQLSDIDRFPLFLPASQGQIVASSSSLSLTEISQPSLVWIEDQLGSRYGSDRLVQQWQAYQTDEGLQYVDVVVNESIWDLLSYFERYGFVLQFGTAAKSYGYNLRVFHSGDVVNRQEIIGLSSTSRRVASRSIALRGAYLCDFSDLAPRSGTPAAEIACSVVLDEFSSRRPARQLF</sequence>
<gene>
    <name evidence="2" type="ORF">DCF15_08185</name>
</gene>
<evidence type="ECO:0000313" key="2">
    <source>
        <dbReference type="EMBL" id="PZO56705.1"/>
    </source>
</evidence>
<protein>
    <submittedName>
        <fullName evidence="2">Uncharacterized protein</fullName>
    </submittedName>
</protein>
<dbReference type="Proteomes" id="UP000249794">
    <property type="component" value="Unassembled WGS sequence"/>
</dbReference>
<comment type="caution">
    <text evidence="2">The sequence shown here is derived from an EMBL/GenBank/DDBJ whole genome shotgun (WGS) entry which is preliminary data.</text>
</comment>
<evidence type="ECO:0000256" key="1">
    <source>
        <dbReference type="SAM" id="Phobius"/>
    </source>
</evidence>
<reference evidence="3" key="1">
    <citation type="submission" date="2018-04" db="EMBL/GenBank/DDBJ databases">
        <authorList>
            <person name="Cornet L."/>
        </authorList>
    </citation>
    <scope>NUCLEOTIDE SEQUENCE [LARGE SCALE GENOMIC DNA]</scope>
</reference>
<feature type="transmembrane region" description="Helical" evidence="1">
    <location>
        <begin position="27"/>
        <end position="48"/>
    </location>
</feature>
<evidence type="ECO:0000313" key="3">
    <source>
        <dbReference type="Proteomes" id="UP000249794"/>
    </source>
</evidence>
<organism evidence="2 3">
    <name type="scientific">Phormidesmis priestleyi</name>
    <dbReference type="NCBI Taxonomy" id="268141"/>
    <lineage>
        <taxon>Bacteria</taxon>
        <taxon>Bacillati</taxon>
        <taxon>Cyanobacteriota</taxon>
        <taxon>Cyanophyceae</taxon>
        <taxon>Leptolyngbyales</taxon>
        <taxon>Leptolyngbyaceae</taxon>
        <taxon>Phormidesmis</taxon>
    </lineage>
</organism>
<reference evidence="2 3" key="2">
    <citation type="submission" date="2018-06" db="EMBL/GenBank/DDBJ databases">
        <title>Metagenomic assembly of (sub)arctic Cyanobacteria and their associated microbiome from non-axenic cultures.</title>
        <authorList>
            <person name="Baurain D."/>
        </authorList>
    </citation>
    <scope>NUCLEOTIDE SEQUENCE [LARGE SCALE GENOMIC DNA]</scope>
    <source>
        <strain evidence="2">ULC027bin1</strain>
    </source>
</reference>
<dbReference type="AlphaFoldDB" id="A0A2W4ZEV1"/>